<comment type="caution">
    <text evidence="1">The sequence shown here is derived from an EMBL/GenBank/DDBJ whole genome shotgun (WGS) entry which is preliminary data.</text>
</comment>
<accession>A0AAD8JKG9</accession>
<evidence type="ECO:0000313" key="1">
    <source>
        <dbReference type="EMBL" id="KAK1405134.1"/>
    </source>
</evidence>
<dbReference type="Proteomes" id="UP001237642">
    <property type="component" value="Unassembled WGS sequence"/>
</dbReference>
<sequence>MNFNYPTNANSSELLSIRFNQVLMNLNRSRWDYLLEVHYICSSGRSWVLFGTPVNYEGFFDKFFSESDSGSEKFRWSYHRTTSLNSSEVNGKVWVMEMPTPASTLFSRSGCRVEPVDTIEENEPKEWVA</sequence>
<gene>
    <name evidence="1" type="ORF">POM88_004739</name>
</gene>
<proteinExistence type="predicted"/>
<reference evidence="1" key="1">
    <citation type="submission" date="2023-02" db="EMBL/GenBank/DDBJ databases">
        <title>Genome of toxic invasive species Heracleum sosnowskyi carries increased number of genes despite the absence of recent whole-genome duplications.</title>
        <authorList>
            <person name="Schelkunov M."/>
            <person name="Shtratnikova V."/>
            <person name="Makarenko M."/>
            <person name="Klepikova A."/>
            <person name="Omelchenko D."/>
            <person name="Novikova G."/>
            <person name="Obukhova E."/>
            <person name="Bogdanov V."/>
            <person name="Penin A."/>
            <person name="Logacheva M."/>
        </authorList>
    </citation>
    <scope>NUCLEOTIDE SEQUENCE</scope>
    <source>
        <strain evidence="1">Hsosn_3</strain>
        <tissue evidence="1">Leaf</tissue>
    </source>
</reference>
<reference evidence="1" key="2">
    <citation type="submission" date="2023-05" db="EMBL/GenBank/DDBJ databases">
        <authorList>
            <person name="Schelkunov M.I."/>
        </authorList>
    </citation>
    <scope>NUCLEOTIDE SEQUENCE</scope>
    <source>
        <strain evidence="1">Hsosn_3</strain>
        <tissue evidence="1">Leaf</tissue>
    </source>
</reference>
<dbReference type="EMBL" id="JAUIZM010000001">
    <property type="protein sequence ID" value="KAK1405134.1"/>
    <property type="molecule type" value="Genomic_DNA"/>
</dbReference>
<protein>
    <submittedName>
        <fullName evidence="1">Uncharacterized protein</fullName>
    </submittedName>
</protein>
<organism evidence="1 2">
    <name type="scientific">Heracleum sosnowskyi</name>
    <dbReference type="NCBI Taxonomy" id="360622"/>
    <lineage>
        <taxon>Eukaryota</taxon>
        <taxon>Viridiplantae</taxon>
        <taxon>Streptophyta</taxon>
        <taxon>Embryophyta</taxon>
        <taxon>Tracheophyta</taxon>
        <taxon>Spermatophyta</taxon>
        <taxon>Magnoliopsida</taxon>
        <taxon>eudicotyledons</taxon>
        <taxon>Gunneridae</taxon>
        <taxon>Pentapetalae</taxon>
        <taxon>asterids</taxon>
        <taxon>campanulids</taxon>
        <taxon>Apiales</taxon>
        <taxon>Apiaceae</taxon>
        <taxon>Apioideae</taxon>
        <taxon>apioid superclade</taxon>
        <taxon>Tordylieae</taxon>
        <taxon>Tordyliinae</taxon>
        <taxon>Heracleum</taxon>
    </lineage>
</organism>
<evidence type="ECO:0000313" key="2">
    <source>
        <dbReference type="Proteomes" id="UP001237642"/>
    </source>
</evidence>
<dbReference type="AlphaFoldDB" id="A0AAD8JKG9"/>
<keyword evidence="2" id="KW-1185">Reference proteome</keyword>
<name>A0AAD8JKG9_9APIA</name>